<dbReference type="PANTHER" id="PTHR43547:SF3">
    <property type="entry name" value="SENSOR PROTEIN CITS"/>
    <property type="match status" value="1"/>
</dbReference>
<dbReference type="InterPro" id="IPR035965">
    <property type="entry name" value="PAS-like_dom_sf"/>
</dbReference>
<dbReference type="SUPFAM" id="SSF103190">
    <property type="entry name" value="Sensory domain-like"/>
    <property type="match status" value="1"/>
</dbReference>
<dbReference type="InterPro" id="IPR039506">
    <property type="entry name" value="SPOB_a"/>
</dbReference>
<dbReference type="InterPro" id="IPR033463">
    <property type="entry name" value="sCache_3"/>
</dbReference>
<dbReference type="Pfam" id="PF14689">
    <property type="entry name" value="SPOB_a"/>
    <property type="match status" value="1"/>
</dbReference>
<evidence type="ECO:0000256" key="6">
    <source>
        <dbReference type="ARBA" id="ARBA00022679"/>
    </source>
</evidence>
<feature type="domain" description="PAS" evidence="16">
    <location>
        <begin position="209"/>
        <end position="251"/>
    </location>
</feature>
<dbReference type="InterPro" id="IPR005467">
    <property type="entry name" value="His_kinase_dom"/>
</dbReference>
<dbReference type="OrthoDB" id="9792686at2"/>
<dbReference type="InterPro" id="IPR036890">
    <property type="entry name" value="HATPase_C_sf"/>
</dbReference>
<dbReference type="GO" id="GO:0000155">
    <property type="term" value="F:phosphorelay sensor kinase activity"/>
    <property type="evidence" value="ECO:0007669"/>
    <property type="project" value="InterPro"/>
</dbReference>
<evidence type="ECO:0000256" key="1">
    <source>
        <dbReference type="ARBA" id="ARBA00000085"/>
    </source>
</evidence>
<keyword evidence="9 17" id="KW-0418">Kinase</keyword>
<keyword evidence="11 14" id="KW-1133">Transmembrane helix</keyword>
<dbReference type="EMBL" id="SLUB01000015">
    <property type="protein sequence ID" value="THE12658.1"/>
    <property type="molecule type" value="Genomic_DNA"/>
</dbReference>
<evidence type="ECO:0000256" key="3">
    <source>
        <dbReference type="ARBA" id="ARBA00012438"/>
    </source>
</evidence>
<evidence type="ECO:0000256" key="13">
    <source>
        <dbReference type="ARBA" id="ARBA00023136"/>
    </source>
</evidence>
<evidence type="ECO:0000256" key="7">
    <source>
        <dbReference type="ARBA" id="ARBA00022692"/>
    </source>
</evidence>
<dbReference type="PROSITE" id="PS50109">
    <property type="entry name" value="HIS_KIN"/>
    <property type="match status" value="1"/>
</dbReference>
<evidence type="ECO:0000256" key="10">
    <source>
        <dbReference type="ARBA" id="ARBA00022840"/>
    </source>
</evidence>
<evidence type="ECO:0000256" key="14">
    <source>
        <dbReference type="SAM" id="Phobius"/>
    </source>
</evidence>
<accession>A0A4S3PSU6</accession>
<dbReference type="AlphaFoldDB" id="A0A4S3PSU6"/>
<keyword evidence="8" id="KW-0547">Nucleotide-binding</keyword>
<dbReference type="Pfam" id="PF17203">
    <property type="entry name" value="sCache_3_2"/>
    <property type="match status" value="1"/>
</dbReference>
<dbReference type="SUPFAM" id="SSF55874">
    <property type="entry name" value="ATPase domain of HSP90 chaperone/DNA topoisomerase II/histidine kinase"/>
    <property type="match status" value="1"/>
</dbReference>
<dbReference type="InterPro" id="IPR003594">
    <property type="entry name" value="HATPase_dom"/>
</dbReference>
<dbReference type="Pfam" id="PF00989">
    <property type="entry name" value="PAS"/>
    <property type="match status" value="1"/>
</dbReference>
<evidence type="ECO:0000256" key="12">
    <source>
        <dbReference type="ARBA" id="ARBA00023012"/>
    </source>
</evidence>
<evidence type="ECO:0000256" key="5">
    <source>
        <dbReference type="ARBA" id="ARBA00022553"/>
    </source>
</evidence>
<dbReference type="GO" id="GO:0006355">
    <property type="term" value="P:regulation of DNA-templated transcription"/>
    <property type="evidence" value="ECO:0007669"/>
    <property type="project" value="InterPro"/>
</dbReference>
<protein>
    <recommendedName>
        <fullName evidence="3">histidine kinase</fullName>
        <ecNumber evidence="3">2.7.13.3</ecNumber>
    </recommendedName>
</protein>
<gene>
    <name evidence="17" type="ORF">E1I69_10715</name>
</gene>
<dbReference type="FunFam" id="3.30.450.20:FF:000018">
    <property type="entry name" value="Sensor histidine kinase DcuS"/>
    <property type="match status" value="1"/>
</dbReference>
<dbReference type="PANTHER" id="PTHR43547">
    <property type="entry name" value="TWO-COMPONENT HISTIDINE KINASE"/>
    <property type="match status" value="1"/>
</dbReference>
<evidence type="ECO:0000259" key="16">
    <source>
        <dbReference type="PROSITE" id="PS50112"/>
    </source>
</evidence>
<feature type="transmembrane region" description="Helical" evidence="14">
    <location>
        <begin position="169"/>
        <end position="191"/>
    </location>
</feature>
<dbReference type="PROSITE" id="PS50112">
    <property type="entry name" value="PAS"/>
    <property type="match status" value="1"/>
</dbReference>
<dbReference type="InterPro" id="IPR029151">
    <property type="entry name" value="Sensor-like_sf"/>
</dbReference>
<organism evidence="17 18">
    <name type="scientific">Bacillus timonensis</name>
    <dbReference type="NCBI Taxonomy" id="1033734"/>
    <lineage>
        <taxon>Bacteria</taxon>
        <taxon>Bacillati</taxon>
        <taxon>Bacillota</taxon>
        <taxon>Bacilli</taxon>
        <taxon>Bacillales</taxon>
        <taxon>Bacillaceae</taxon>
        <taxon>Bacillus</taxon>
    </lineage>
</organism>
<evidence type="ECO:0000256" key="2">
    <source>
        <dbReference type="ARBA" id="ARBA00004651"/>
    </source>
</evidence>
<dbReference type="GO" id="GO:0005886">
    <property type="term" value="C:plasma membrane"/>
    <property type="evidence" value="ECO:0007669"/>
    <property type="project" value="UniProtKB-SubCell"/>
</dbReference>
<dbReference type="EC" id="2.7.13.3" evidence="3"/>
<dbReference type="Gene3D" id="1.10.287.130">
    <property type="match status" value="1"/>
</dbReference>
<comment type="catalytic activity">
    <reaction evidence="1">
        <text>ATP + protein L-histidine = ADP + protein N-phospho-L-histidine.</text>
        <dbReference type="EC" id="2.7.13.3"/>
    </reaction>
</comment>
<dbReference type="InterPro" id="IPR000014">
    <property type="entry name" value="PAS"/>
</dbReference>
<keyword evidence="6" id="KW-0808">Transferase</keyword>
<evidence type="ECO:0000313" key="18">
    <source>
        <dbReference type="Proteomes" id="UP000306477"/>
    </source>
</evidence>
<dbReference type="InterPro" id="IPR013767">
    <property type="entry name" value="PAS_fold"/>
</dbReference>
<comment type="subcellular location">
    <subcellularLocation>
        <location evidence="2">Cell membrane</location>
        <topology evidence="2">Multi-pass membrane protein</topology>
    </subcellularLocation>
</comment>
<keyword evidence="7 14" id="KW-0812">Transmembrane</keyword>
<evidence type="ECO:0000256" key="11">
    <source>
        <dbReference type="ARBA" id="ARBA00022989"/>
    </source>
</evidence>
<dbReference type="InterPro" id="IPR004358">
    <property type="entry name" value="Sig_transdc_His_kin-like_C"/>
</dbReference>
<dbReference type="GO" id="GO:0005524">
    <property type="term" value="F:ATP binding"/>
    <property type="evidence" value="ECO:0007669"/>
    <property type="project" value="UniProtKB-KW"/>
</dbReference>
<dbReference type="Gene3D" id="3.30.565.10">
    <property type="entry name" value="Histidine kinase-like ATPase, C-terminal domain"/>
    <property type="match status" value="1"/>
</dbReference>
<sequence length="530" mass="59078">MRVSLQTKLLVLIISLLLFVIVFLTVIFSYFESKQTEQNMGQLALQVATTVSFMPEIQEAFELEDPAEVIQPIVEQIREEVGAEFIIVGNKNSIRYSHPQEWKIGKKMVGGDNDQALIDGEYYTSKAIGSLGPSLRGKAPIFDSEGNIIGIVSVGFMQEDIRAVISNRLIKYSIIAFFVLILGIGGGILLAKNIRRDILGLEPHQIASLYRERNAILYSIKEGIIAVDEHGKITLMNNTAKSILGIRDNSINQPIEEVIPNTEMYRVLQSGLLESDREMILKDRVVIVNRTPIIEKDRIVGVVASFRDKTDITKMVNTLSEVRKYSEDLRAQTHEFTNKLYALSGLLQLGEYQEAIDFIQMESSNQQVQSRILFEQIHDHKVQAILLGKIGKASEHKISFTIDPNSFLKPLPKHVDLSKLITILGNIIDNAFEEVIKSHGKKEVTFFTTDIGNDIVFEVADSGDGIDFESQLDIFLVGFSTKKGKNRGFGLASVKQAVTELNGTIEINNVNGGEGAVFSIFIPKEMKSVS</sequence>
<dbReference type="InterPro" id="IPR016120">
    <property type="entry name" value="Sig_transdc_His_kin_SpoOB"/>
</dbReference>
<evidence type="ECO:0000256" key="4">
    <source>
        <dbReference type="ARBA" id="ARBA00022475"/>
    </source>
</evidence>
<feature type="transmembrane region" description="Helical" evidence="14">
    <location>
        <begin position="9"/>
        <end position="31"/>
    </location>
</feature>
<keyword evidence="4" id="KW-1003">Cell membrane</keyword>
<dbReference type="CDD" id="cd00130">
    <property type="entry name" value="PAS"/>
    <property type="match status" value="1"/>
</dbReference>
<keyword evidence="18" id="KW-1185">Reference proteome</keyword>
<keyword evidence="10" id="KW-0067">ATP-binding</keyword>
<dbReference type="SUPFAM" id="SSF55890">
    <property type="entry name" value="Sporulation response regulatory protein Spo0B"/>
    <property type="match status" value="1"/>
</dbReference>
<dbReference type="SMART" id="SM00387">
    <property type="entry name" value="HATPase_c"/>
    <property type="match status" value="1"/>
</dbReference>
<dbReference type="RefSeq" id="WP_136379606.1">
    <property type="nucleotide sequence ID" value="NZ_SLUB01000015.1"/>
</dbReference>
<keyword evidence="12" id="KW-0902">Two-component regulatory system</keyword>
<dbReference type="FunFam" id="1.10.287.130:FF:000011">
    <property type="entry name" value="Sensor histidine kinase DcuS"/>
    <property type="match status" value="1"/>
</dbReference>
<evidence type="ECO:0000256" key="9">
    <source>
        <dbReference type="ARBA" id="ARBA00022777"/>
    </source>
</evidence>
<evidence type="ECO:0000256" key="8">
    <source>
        <dbReference type="ARBA" id="ARBA00022741"/>
    </source>
</evidence>
<feature type="domain" description="Histidine kinase" evidence="15">
    <location>
        <begin position="331"/>
        <end position="526"/>
    </location>
</feature>
<dbReference type="PRINTS" id="PR00344">
    <property type="entry name" value="BCTRLSENSOR"/>
</dbReference>
<dbReference type="Pfam" id="PF02518">
    <property type="entry name" value="HATPase_c"/>
    <property type="match status" value="1"/>
</dbReference>
<reference evidence="17 18" key="1">
    <citation type="journal article" date="2019" name="Indoor Air">
        <title>Impacts of indoor surface finishes on bacterial viability.</title>
        <authorList>
            <person name="Hu J."/>
            <person name="Maamar S.B."/>
            <person name="Glawe A.J."/>
            <person name="Gottel N."/>
            <person name="Gilbert J.A."/>
            <person name="Hartmann E.M."/>
        </authorList>
    </citation>
    <scope>NUCLEOTIDE SEQUENCE [LARGE SCALE GENOMIC DNA]</scope>
    <source>
        <strain evidence="17 18">AF060A6</strain>
    </source>
</reference>
<dbReference type="SUPFAM" id="SSF55785">
    <property type="entry name" value="PYP-like sensor domain (PAS domain)"/>
    <property type="match status" value="1"/>
</dbReference>
<keyword evidence="5" id="KW-0597">Phosphoprotein</keyword>
<evidence type="ECO:0000313" key="17">
    <source>
        <dbReference type="EMBL" id="THE12658.1"/>
    </source>
</evidence>
<evidence type="ECO:0000259" key="15">
    <source>
        <dbReference type="PROSITE" id="PS50109"/>
    </source>
</evidence>
<name>A0A4S3PSU6_9BACI</name>
<dbReference type="Proteomes" id="UP000306477">
    <property type="component" value="Unassembled WGS sequence"/>
</dbReference>
<keyword evidence="13 14" id="KW-0472">Membrane</keyword>
<comment type="caution">
    <text evidence="17">The sequence shown here is derived from an EMBL/GenBank/DDBJ whole genome shotgun (WGS) entry which is preliminary data.</text>
</comment>
<dbReference type="Gene3D" id="3.30.450.20">
    <property type="entry name" value="PAS domain"/>
    <property type="match status" value="2"/>
</dbReference>
<proteinExistence type="predicted"/>